<name>A0A7S2ZX93_9RHOD</name>
<protein>
    <recommendedName>
        <fullName evidence="2">Cyclin</fullName>
    </recommendedName>
</protein>
<dbReference type="PANTHER" id="PTHR15615:SF108">
    <property type="entry name" value="PROTEIN CNPPD1"/>
    <property type="match status" value="1"/>
</dbReference>
<proteinExistence type="predicted"/>
<evidence type="ECO:0008006" key="2">
    <source>
        <dbReference type="Google" id="ProtNLM"/>
    </source>
</evidence>
<dbReference type="Pfam" id="PF08613">
    <property type="entry name" value="Cyclin"/>
    <property type="match status" value="1"/>
</dbReference>
<evidence type="ECO:0000313" key="1">
    <source>
        <dbReference type="EMBL" id="CAE0054628.1"/>
    </source>
</evidence>
<dbReference type="InterPro" id="IPR013922">
    <property type="entry name" value="Cyclin_PHO80-like"/>
</dbReference>
<dbReference type="AlphaFoldDB" id="A0A7S2ZX93"/>
<dbReference type="CDD" id="cd20558">
    <property type="entry name" value="CYCLIN_ScPCL7-like"/>
    <property type="match status" value="1"/>
</dbReference>
<sequence>MIQRPGREEELVRLERTKVFVSYCMAMDSVLACYEDQELIRLTGSELVSAVGEALERACGVDDEDFDAMIPLSFYGTHKQSMGVRKYVLRLYEYLDCSDVAFTTALIYLDRIQASNKNNRLTPLNLHRLFATAVLVAIKYHDDEHFSNEYYAQVFGMKGLEEINQLEALFLSMVDFRVGVSEKEYYFYKMHLIQSQMEIPTHTSIEFCTSPVACSAA</sequence>
<dbReference type="EMBL" id="HBHW01029246">
    <property type="protein sequence ID" value="CAE0054628.1"/>
    <property type="molecule type" value="Transcribed_RNA"/>
</dbReference>
<organism evidence="1">
    <name type="scientific">Rhodosorus marinus</name>
    <dbReference type="NCBI Taxonomy" id="101924"/>
    <lineage>
        <taxon>Eukaryota</taxon>
        <taxon>Rhodophyta</taxon>
        <taxon>Stylonematophyceae</taxon>
        <taxon>Stylonematales</taxon>
        <taxon>Stylonemataceae</taxon>
        <taxon>Rhodosorus</taxon>
    </lineage>
</organism>
<dbReference type="Gene3D" id="1.10.472.10">
    <property type="entry name" value="Cyclin-like"/>
    <property type="match status" value="1"/>
</dbReference>
<dbReference type="SUPFAM" id="SSF47954">
    <property type="entry name" value="Cyclin-like"/>
    <property type="match status" value="1"/>
</dbReference>
<accession>A0A7S2ZX93</accession>
<dbReference type="GO" id="GO:0019901">
    <property type="term" value="F:protein kinase binding"/>
    <property type="evidence" value="ECO:0007669"/>
    <property type="project" value="InterPro"/>
</dbReference>
<dbReference type="PANTHER" id="PTHR15615">
    <property type="match status" value="1"/>
</dbReference>
<gene>
    <name evidence="1" type="ORF">RMAR00112_LOCUS22657</name>
</gene>
<reference evidence="1" key="1">
    <citation type="submission" date="2021-01" db="EMBL/GenBank/DDBJ databases">
        <authorList>
            <person name="Corre E."/>
            <person name="Pelletier E."/>
            <person name="Niang G."/>
            <person name="Scheremetjew M."/>
            <person name="Finn R."/>
            <person name="Kale V."/>
            <person name="Holt S."/>
            <person name="Cochrane G."/>
            <person name="Meng A."/>
            <person name="Brown T."/>
            <person name="Cohen L."/>
        </authorList>
    </citation>
    <scope>NUCLEOTIDE SEQUENCE</scope>
    <source>
        <strain evidence="1">CCMP 769</strain>
    </source>
</reference>
<dbReference type="InterPro" id="IPR036915">
    <property type="entry name" value="Cyclin-like_sf"/>
</dbReference>